<dbReference type="PROSITE" id="PS50887">
    <property type="entry name" value="GGDEF"/>
    <property type="match status" value="1"/>
</dbReference>
<dbReference type="PROSITE" id="PS50112">
    <property type="entry name" value="PAS"/>
    <property type="match status" value="1"/>
</dbReference>
<organism evidence="5 6">
    <name type="scientific">Azohydromonas lata</name>
    <dbReference type="NCBI Taxonomy" id="45677"/>
    <lineage>
        <taxon>Bacteria</taxon>
        <taxon>Pseudomonadati</taxon>
        <taxon>Pseudomonadota</taxon>
        <taxon>Betaproteobacteria</taxon>
        <taxon>Burkholderiales</taxon>
        <taxon>Sphaerotilaceae</taxon>
        <taxon>Azohydromonas</taxon>
    </lineage>
</organism>
<dbReference type="InterPro" id="IPR013655">
    <property type="entry name" value="PAS_fold_3"/>
</dbReference>
<dbReference type="RefSeq" id="WP_322465619.1">
    <property type="nucleotide sequence ID" value="NZ_JAXOJX010000016.1"/>
</dbReference>
<dbReference type="SUPFAM" id="SSF55785">
    <property type="entry name" value="PYP-like sensor domain (PAS domain)"/>
    <property type="match status" value="2"/>
</dbReference>
<dbReference type="PANTHER" id="PTHR44757:SF2">
    <property type="entry name" value="BIOFILM ARCHITECTURE MAINTENANCE PROTEIN MBAA"/>
    <property type="match status" value="1"/>
</dbReference>
<dbReference type="InterPro" id="IPR043128">
    <property type="entry name" value="Rev_trsase/Diguanyl_cyclase"/>
</dbReference>
<feature type="domain" description="PAC" evidence="2">
    <location>
        <begin position="228"/>
        <end position="280"/>
    </location>
</feature>
<dbReference type="SMART" id="SM00086">
    <property type="entry name" value="PAC"/>
    <property type="match status" value="2"/>
</dbReference>
<protein>
    <submittedName>
        <fullName evidence="5">EAL domain-containing protein</fullName>
    </submittedName>
</protein>
<dbReference type="PANTHER" id="PTHR44757">
    <property type="entry name" value="DIGUANYLATE CYCLASE DGCP"/>
    <property type="match status" value="1"/>
</dbReference>
<dbReference type="InterPro" id="IPR001633">
    <property type="entry name" value="EAL_dom"/>
</dbReference>
<dbReference type="InterPro" id="IPR000160">
    <property type="entry name" value="GGDEF_dom"/>
</dbReference>
<evidence type="ECO:0000313" key="5">
    <source>
        <dbReference type="EMBL" id="MDZ5457285.1"/>
    </source>
</evidence>
<dbReference type="SMART" id="SM00267">
    <property type="entry name" value="GGDEF"/>
    <property type="match status" value="1"/>
</dbReference>
<feature type="domain" description="PAC" evidence="2">
    <location>
        <begin position="100"/>
        <end position="152"/>
    </location>
</feature>
<dbReference type="InterPro" id="IPR000700">
    <property type="entry name" value="PAS-assoc_C"/>
</dbReference>
<dbReference type="InterPro" id="IPR035919">
    <property type="entry name" value="EAL_sf"/>
</dbReference>
<evidence type="ECO:0000259" key="4">
    <source>
        <dbReference type="PROSITE" id="PS50887"/>
    </source>
</evidence>
<accession>A0ABU5IDU5</accession>
<dbReference type="Pfam" id="PF08447">
    <property type="entry name" value="PAS_3"/>
    <property type="match status" value="1"/>
</dbReference>
<dbReference type="NCBIfam" id="TIGR00254">
    <property type="entry name" value="GGDEF"/>
    <property type="match status" value="1"/>
</dbReference>
<reference evidence="5 6" key="1">
    <citation type="submission" date="2023-11" db="EMBL/GenBank/DDBJ databases">
        <title>Draft genome of Azohydromonas lata strain H1 (DSM1123), a polyhydroxyalkanoate producer.</title>
        <authorList>
            <person name="Traversa D."/>
            <person name="D'Addabbo P."/>
            <person name="Pazzani C."/>
            <person name="Manzari C."/>
            <person name="Chiara M."/>
            <person name="Scrascia M."/>
        </authorList>
    </citation>
    <scope>NUCLEOTIDE SEQUENCE [LARGE SCALE GENOMIC DNA]</scope>
    <source>
        <strain evidence="5 6">H1</strain>
    </source>
</reference>
<dbReference type="SMART" id="SM00091">
    <property type="entry name" value="PAS"/>
    <property type="match status" value="2"/>
</dbReference>
<dbReference type="InterPro" id="IPR000014">
    <property type="entry name" value="PAS"/>
</dbReference>
<keyword evidence="6" id="KW-1185">Reference proteome</keyword>
<feature type="domain" description="PAS" evidence="1">
    <location>
        <begin position="50"/>
        <end position="97"/>
    </location>
</feature>
<dbReference type="Pfam" id="PF00990">
    <property type="entry name" value="GGDEF"/>
    <property type="match status" value="1"/>
</dbReference>
<dbReference type="Gene3D" id="3.30.70.270">
    <property type="match status" value="1"/>
</dbReference>
<dbReference type="PROSITE" id="PS50113">
    <property type="entry name" value="PAC"/>
    <property type="match status" value="2"/>
</dbReference>
<dbReference type="NCBIfam" id="TIGR00229">
    <property type="entry name" value="sensory_box"/>
    <property type="match status" value="2"/>
</dbReference>
<dbReference type="Pfam" id="PF00563">
    <property type="entry name" value="EAL"/>
    <property type="match status" value="1"/>
</dbReference>
<feature type="domain" description="EAL" evidence="3">
    <location>
        <begin position="454"/>
        <end position="708"/>
    </location>
</feature>
<dbReference type="PROSITE" id="PS50883">
    <property type="entry name" value="EAL"/>
    <property type="match status" value="1"/>
</dbReference>
<sequence>MTRTMANPIIDTAATSKQPIMGIHSLEALLANIDGMVYRCLADKAWTMEFVSQGSLALTGHLPAELLGEKAIAFYDIIHPDDRDGVELAIQTSLENSRRYDIEYRILRKDGDIRWVSDRGTAVKRGDQGISILEGIIQDITKRKKADEDLLEAERRYRSIFENAVEGIYQSTLEQGYLAVNPALARTYGYDSPSQLISNLRDIGSQLYVDNGRRLEFMKIMDEHGIVSNFESRVYRKDGSVIWISENARAVRNEAGNFLFYEGTVEDITQRKANEAKIHFQATHDPLTKLANRALLQERLDQSIERARQEGKCVATVFLDLDKFKYINDSLGHQVGDELLLTIAERLRHCVRESDTVARLGGDEFVLVLVNQSNDKSVESTVQRVLADVAKPWSVNGMEVQVTCSVGISMFPAHGTDSTALLKHADAAMFEAKRLGRNNSQYFSENSNGVVTDGLEMVSSLRRAVENQEMLLHYQPKYDLRTGRMVGAEALIRWRHPKRGLVSPIEFIPMAEEAGLIGGIGEWVLQTACRQSRDWQNAGYPPISVAINVSPMQLERDDLVHQVATVLEQTGLAPELLEIEITESGMMRKVEHSMAVLQKLKNIGVRISIDDFGTGYSSLSHLKRLPLDTLKVDKSFVRNISSDHENHSIVKAIVLLAGSLKLKVVAEGVETEEEYKVLQNIGCDEMQGYFKGRPVPANCFAERHLDTGHLSWPAQKIAQLCAPNCHGLLP</sequence>
<feature type="domain" description="GGDEF" evidence="4">
    <location>
        <begin position="312"/>
        <end position="445"/>
    </location>
</feature>
<dbReference type="EMBL" id="JAXOJX010000016">
    <property type="protein sequence ID" value="MDZ5457285.1"/>
    <property type="molecule type" value="Genomic_DNA"/>
</dbReference>
<dbReference type="Proteomes" id="UP001293718">
    <property type="component" value="Unassembled WGS sequence"/>
</dbReference>
<evidence type="ECO:0000259" key="2">
    <source>
        <dbReference type="PROSITE" id="PS50113"/>
    </source>
</evidence>
<dbReference type="InterPro" id="IPR052155">
    <property type="entry name" value="Biofilm_reg_signaling"/>
</dbReference>
<evidence type="ECO:0000259" key="3">
    <source>
        <dbReference type="PROSITE" id="PS50883"/>
    </source>
</evidence>
<dbReference type="SUPFAM" id="SSF141868">
    <property type="entry name" value="EAL domain-like"/>
    <property type="match status" value="1"/>
</dbReference>
<name>A0ABU5IDU5_9BURK</name>
<dbReference type="SUPFAM" id="SSF55073">
    <property type="entry name" value="Nucleotide cyclase"/>
    <property type="match status" value="1"/>
</dbReference>
<dbReference type="CDD" id="cd01949">
    <property type="entry name" value="GGDEF"/>
    <property type="match status" value="1"/>
</dbReference>
<dbReference type="CDD" id="cd00130">
    <property type="entry name" value="PAS"/>
    <property type="match status" value="2"/>
</dbReference>
<dbReference type="Gene3D" id="3.20.20.450">
    <property type="entry name" value="EAL domain"/>
    <property type="match status" value="1"/>
</dbReference>
<dbReference type="InterPro" id="IPR001610">
    <property type="entry name" value="PAC"/>
</dbReference>
<evidence type="ECO:0000313" key="6">
    <source>
        <dbReference type="Proteomes" id="UP001293718"/>
    </source>
</evidence>
<gene>
    <name evidence="5" type="ORF">SM757_11960</name>
</gene>
<dbReference type="SMART" id="SM00052">
    <property type="entry name" value="EAL"/>
    <property type="match status" value="1"/>
</dbReference>
<dbReference type="Gene3D" id="3.30.450.20">
    <property type="entry name" value="PAS domain"/>
    <property type="match status" value="2"/>
</dbReference>
<dbReference type="InterPro" id="IPR035965">
    <property type="entry name" value="PAS-like_dom_sf"/>
</dbReference>
<dbReference type="CDD" id="cd01948">
    <property type="entry name" value="EAL"/>
    <property type="match status" value="1"/>
</dbReference>
<proteinExistence type="predicted"/>
<evidence type="ECO:0000259" key="1">
    <source>
        <dbReference type="PROSITE" id="PS50112"/>
    </source>
</evidence>
<comment type="caution">
    <text evidence="5">The sequence shown here is derived from an EMBL/GenBank/DDBJ whole genome shotgun (WGS) entry which is preliminary data.</text>
</comment>
<dbReference type="InterPro" id="IPR029787">
    <property type="entry name" value="Nucleotide_cyclase"/>
</dbReference>
<dbReference type="Pfam" id="PF13426">
    <property type="entry name" value="PAS_9"/>
    <property type="match status" value="1"/>
</dbReference>